<sequence>MNMYNWMERVIYGPKKPFPLLSYPCVQYLYVTVKELVCSSAHQAIGMKMIADHYDMLASTAYMDLSVEAEAFGAFTVYGVDEIPTIIGKLIGNEEEADALEIPPVGAGRTGTNIDAIRKSLMLINDRPVFAGCIGPFSLAGRLLNVNDIMIDCYEEPEMVHKVLEKATTFIINYLQELKKAGAHGAIMAEPLAGILSPDLMSEFSSSYVRRIVETIQDKHFLLIYHNCGSAINHQVTQLMETGCKAFHFGESADMTMMLEKLPKDYLILGNISPSNGFNNNTPEGINLMTRRLLEQCGHHKNFVISSGCDIPPNTDLDTISSFFDTVESHYYMQHLWDMVG</sequence>
<dbReference type="PANTHER" id="PTHR47099">
    <property type="entry name" value="METHYLCOBAMIDE:COM METHYLTRANSFERASE MTBA"/>
    <property type="match status" value="1"/>
</dbReference>
<evidence type="ECO:0000313" key="3">
    <source>
        <dbReference type="Proteomes" id="UP000515860"/>
    </source>
</evidence>
<dbReference type="Pfam" id="PF01208">
    <property type="entry name" value="URO-D"/>
    <property type="match status" value="1"/>
</dbReference>
<dbReference type="GO" id="GO:0006779">
    <property type="term" value="P:porphyrin-containing compound biosynthetic process"/>
    <property type="evidence" value="ECO:0007669"/>
    <property type="project" value="InterPro"/>
</dbReference>
<dbReference type="InterPro" id="IPR052024">
    <property type="entry name" value="Methanogen_methyltrans"/>
</dbReference>
<dbReference type="GO" id="GO:0004853">
    <property type="term" value="F:uroporphyrinogen decarboxylase activity"/>
    <property type="evidence" value="ECO:0007669"/>
    <property type="project" value="InterPro"/>
</dbReference>
<feature type="domain" description="Uroporphyrinogen decarboxylase (URO-D)" evidence="1">
    <location>
        <begin position="53"/>
        <end position="329"/>
    </location>
</feature>
<dbReference type="CDD" id="cd03465">
    <property type="entry name" value="URO-D_like"/>
    <property type="match status" value="1"/>
</dbReference>
<dbReference type="AlphaFoldDB" id="A0A7G9GBP2"/>
<evidence type="ECO:0000313" key="2">
    <source>
        <dbReference type="EMBL" id="QNM08224.1"/>
    </source>
</evidence>
<dbReference type="SUPFAM" id="SSF51726">
    <property type="entry name" value="UROD/MetE-like"/>
    <property type="match status" value="1"/>
</dbReference>
<dbReference type="KEGG" id="whj:H9Q79_15235"/>
<dbReference type="Proteomes" id="UP000515860">
    <property type="component" value="Chromosome"/>
</dbReference>
<proteinExistence type="predicted"/>
<dbReference type="EMBL" id="CP060635">
    <property type="protein sequence ID" value="QNM08224.1"/>
    <property type="molecule type" value="Genomic_DNA"/>
</dbReference>
<protein>
    <submittedName>
        <fullName evidence="2">Uroporphyrinogen decarboxylase family protein</fullName>
    </submittedName>
</protein>
<keyword evidence="3" id="KW-1185">Reference proteome</keyword>
<dbReference type="Gene3D" id="3.20.20.210">
    <property type="match status" value="1"/>
</dbReference>
<reference evidence="2 3" key="1">
    <citation type="submission" date="2020-08" db="EMBL/GenBank/DDBJ databases">
        <authorList>
            <person name="Liu C."/>
            <person name="Sun Q."/>
        </authorList>
    </citation>
    <scope>NUCLEOTIDE SEQUENCE [LARGE SCALE GENOMIC DNA]</scope>
    <source>
        <strain evidence="2 3">NSJ-29</strain>
    </source>
</reference>
<evidence type="ECO:0000259" key="1">
    <source>
        <dbReference type="Pfam" id="PF01208"/>
    </source>
</evidence>
<name>A0A7G9GBP2_9FIRM</name>
<dbReference type="PANTHER" id="PTHR47099:SF1">
    <property type="entry name" value="METHYLCOBAMIDE:COM METHYLTRANSFERASE MTBA"/>
    <property type="match status" value="1"/>
</dbReference>
<dbReference type="InterPro" id="IPR038071">
    <property type="entry name" value="UROD/MetE-like_sf"/>
</dbReference>
<gene>
    <name evidence="2" type="ORF">H9Q79_15235</name>
</gene>
<organism evidence="2 3">
    <name type="scientific">Wansuia hejianensis</name>
    <dbReference type="NCBI Taxonomy" id="2763667"/>
    <lineage>
        <taxon>Bacteria</taxon>
        <taxon>Bacillati</taxon>
        <taxon>Bacillota</taxon>
        <taxon>Clostridia</taxon>
        <taxon>Lachnospirales</taxon>
        <taxon>Lachnospiraceae</taxon>
        <taxon>Wansuia</taxon>
    </lineage>
</organism>
<dbReference type="RefSeq" id="WP_249328674.1">
    <property type="nucleotide sequence ID" value="NZ_CP060635.1"/>
</dbReference>
<accession>A0A7G9GBP2</accession>
<dbReference type="InterPro" id="IPR000257">
    <property type="entry name" value="Uroporphyrinogen_deCOase"/>
</dbReference>